<evidence type="ECO:0000313" key="3">
    <source>
        <dbReference type="Proteomes" id="UP000015106"/>
    </source>
</evidence>
<organism evidence="2 3">
    <name type="scientific">Triticum urartu</name>
    <name type="common">Red wild einkorn</name>
    <name type="synonym">Crithodium urartu</name>
    <dbReference type="NCBI Taxonomy" id="4572"/>
    <lineage>
        <taxon>Eukaryota</taxon>
        <taxon>Viridiplantae</taxon>
        <taxon>Streptophyta</taxon>
        <taxon>Embryophyta</taxon>
        <taxon>Tracheophyta</taxon>
        <taxon>Spermatophyta</taxon>
        <taxon>Magnoliopsida</taxon>
        <taxon>Liliopsida</taxon>
        <taxon>Poales</taxon>
        <taxon>Poaceae</taxon>
        <taxon>BOP clade</taxon>
        <taxon>Pooideae</taxon>
        <taxon>Triticodae</taxon>
        <taxon>Triticeae</taxon>
        <taxon>Triticinae</taxon>
        <taxon>Triticum</taxon>
    </lineage>
</organism>
<dbReference type="Proteomes" id="UP000015106">
    <property type="component" value="Chromosome 1"/>
</dbReference>
<reference evidence="2" key="2">
    <citation type="submission" date="2018-03" db="EMBL/GenBank/DDBJ databases">
        <title>The Triticum urartu genome reveals the dynamic nature of wheat genome evolution.</title>
        <authorList>
            <person name="Ling H."/>
            <person name="Ma B."/>
            <person name="Shi X."/>
            <person name="Liu H."/>
            <person name="Dong L."/>
            <person name="Sun H."/>
            <person name="Cao Y."/>
            <person name="Gao Q."/>
            <person name="Zheng S."/>
            <person name="Li Y."/>
            <person name="Yu Y."/>
            <person name="Du H."/>
            <person name="Qi M."/>
            <person name="Li Y."/>
            <person name="Yu H."/>
            <person name="Cui Y."/>
            <person name="Wang N."/>
            <person name="Chen C."/>
            <person name="Wu H."/>
            <person name="Zhao Y."/>
            <person name="Zhang J."/>
            <person name="Li Y."/>
            <person name="Zhou W."/>
            <person name="Zhang B."/>
            <person name="Hu W."/>
            <person name="Eijk M."/>
            <person name="Tang J."/>
            <person name="Witsenboer H."/>
            <person name="Zhao S."/>
            <person name="Li Z."/>
            <person name="Zhang A."/>
            <person name="Wang D."/>
            <person name="Liang C."/>
        </authorList>
    </citation>
    <scope>NUCLEOTIDE SEQUENCE [LARGE SCALE GENOMIC DNA]</scope>
    <source>
        <strain evidence="2">cv. G1812</strain>
    </source>
</reference>
<sequence length="59" mass="6303">MERMGHPGAGAAQLLPPDHASRHGRAPPAHRLRRAKGLCVVSVHDGRCYGNLRAGTHVC</sequence>
<evidence type="ECO:0000256" key="1">
    <source>
        <dbReference type="SAM" id="MobiDB-lite"/>
    </source>
</evidence>
<reference evidence="3" key="1">
    <citation type="journal article" date="2013" name="Nature">
        <title>Draft genome of the wheat A-genome progenitor Triticum urartu.</title>
        <authorList>
            <person name="Ling H.Q."/>
            <person name="Zhao S."/>
            <person name="Liu D."/>
            <person name="Wang J."/>
            <person name="Sun H."/>
            <person name="Zhang C."/>
            <person name="Fan H."/>
            <person name="Li D."/>
            <person name="Dong L."/>
            <person name="Tao Y."/>
            <person name="Gao C."/>
            <person name="Wu H."/>
            <person name="Li Y."/>
            <person name="Cui Y."/>
            <person name="Guo X."/>
            <person name="Zheng S."/>
            <person name="Wang B."/>
            <person name="Yu K."/>
            <person name="Liang Q."/>
            <person name="Yang W."/>
            <person name="Lou X."/>
            <person name="Chen J."/>
            <person name="Feng M."/>
            <person name="Jian J."/>
            <person name="Zhang X."/>
            <person name="Luo G."/>
            <person name="Jiang Y."/>
            <person name="Liu J."/>
            <person name="Wang Z."/>
            <person name="Sha Y."/>
            <person name="Zhang B."/>
            <person name="Wu H."/>
            <person name="Tang D."/>
            <person name="Shen Q."/>
            <person name="Xue P."/>
            <person name="Zou S."/>
            <person name="Wang X."/>
            <person name="Liu X."/>
            <person name="Wang F."/>
            <person name="Yang Y."/>
            <person name="An X."/>
            <person name="Dong Z."/>
            <person name="Zhang K."/>
            <person name="Zhang X."/>
            <person name="Luo M.C."/>
            <person name="Dvorak J."/>
            <person name="Tong Y."/>
            <person name="Wang J."/>
            <person name="Yang H."/>
            <person name="Li Z."/>
            <person name="Wang D."/>
            <person name="Zhang A."/>
            <person name="Wang J."/>
        </authorList>
    </citation>
    <scope>NUCLEOTIDE SEQUENCE</scope>
    <source>
        <strain evidence="3">cv. G1812</strain>
    </source>
</reference>
<keyword evidence="3" id="KW-1185">Reference proteome</keyword>
<protein>
    <submittedName>
        <fullName evidence="2">Uncharacterized protein</fullName>
    </submittedName>
</protein>
<dbReference type="EnsemblPlants" id="TuG1812G0100004882.01.T01">
    <property type="protein sequence ID" value="TuG1812G0100004882.01.T01.cds297904"/>
    <property type="gene ID" value="TuG1812G0100004882.01"/>
</dbReference>
<reference evidence="2" key="3">
    <citation type="submission" date="2022-06" db="UniProtKB">
        <authorList>
            <consortium name="EnsemblPlants"/>
        </authorList>
    </citation>
    <scope>IDENTIFICATION</scope>
</reference>
<feature type="compositionally biased region" description="Basic residues" evidence="1">
    <location>
        <begin position="22"/>
        <end position="32"/>
    </location>
</feature>
<dbReference type="AlphaFoldDB" id="A0A8R7TBB3"/>
<dbReference type="Gramene" id="TuG1812G0100004882.01.T01">
    <property type="protein sequence ID" value="TuG1812G0100004882.01.T01.cds297904"/>
    <property type="gene ID" value="TuG1812G0100004882.01"/>
</dbReference>
<evidence type="ECO:0000313" key="2">
    <source>
        <dbReference type="EnsemblPlants" id="TuG1812G0100004882.01.T01.cds297904"/>
    </source>
</evidence>
<accession>A0A8R7TBB3</accession>
<proteinExistence type="predicted"/>
<feature type="region of interest" description="Disordered" evidence="1">
    <location>
        <begin position="1"/>
        <end position="32"/>
    </location>
</feature>
<name>A0A8R7TBB3_TRIUA</name>